<dbReference type="GO" id="GO:0043420">
    <property type="term" value="P:anthranilate metabolic process"/>
    <property type="evidence" value="ECO:0007669"/>
    <property type="project" value="TreeGrafter"/>
</dbReference>
<dbReference type="PANTHER" id="PTHR14084">
    <property type="entry name" value="KYNURENINASE"/>
    <property type="match status" value="1"/>
</dbReference>
<evidence type="ECO:0000256" key="5">
    <source>
        <dbReference type="PIRNR" id="PIRNR038800"/>
    </source>
</evidence>
<dbReference type="GO" id="GO:0009435">
    <property type="term" value="P:NAD+ biosynthetic process"/>
    <property type="evidence" value="ECO:0007669"/>
    <property type="project" value="UniProtKB-UniPathway"/>
</dbReference>
<dbReference type="GO" id="GO:0019805">
    <property type="term" value="P:quinolinate biosynthetic process"/>
    <property type="evidence" value="ECO:0007669"/>
    <property type="project" value="UniProtKB-UniRule"/>
</dbReference>
<feature type="modified residue" description="N6-(pyridoxal phosphate)lysine" evidence="4">
    <location>
        <position position="234"/>
    </location>
</feature>
<dbReference type="GO" id="GO:0097053">
    <property type="term" value="P:L-kynurenine catabolic process"/>
    <property type="evidence" value="ECO:0007669"/>
    <property type="project" value="UniProtKB-UniRule"/>
</dbReference>
<comment type="catalytic activity">
    <reaction evidence="5">
        <text>3-hydroxy-L-kynurenine + H2O = 3-hydroxyanthranilate + L-alanine + H(+)</text>
        <dbReference type="Rhea" id="RHEA:25143"/>
        <dbReference type="ChEBI" id="CHEBI:15377"/>
        <dbReference type="ChEBI" id="CHEBI:15378"/>
        <dbReference type="ChEBI" id="CHEBI:36559"/>
        <dbReference type="ChEBI" id="CHEBI:57972"/>
        <dbReference type="ChEBI" id="CHEBI:58125"/>
        <dbReference type="EC" id="3.7.1.3"/>
    </reaction>
</comment>
<reference evidence="6 7" key="1">
    <citation type="submission" date="2018-07" db="EMBL/GenBank/DDBJ databases">
        <title>Genomic Encyclopedia of Type Strains, Phase III (KMG-III): the genomes of soil and plant-associated and newly described type strains.</title>
        <authorList>
            <person name="Whitman W."/>
        </authorList>
    </citation>
    <scope>NUCLEOTIDE SEQUENCE [LARGE SCALE GENOMIC DNA]</scope>
    <source>
        <strain evidence="6 7">CECT 8575</strain>
    </source>
</reference>
<accession>A0A368VPQ7</accession>
<evidence type="ECO:0000313" key="7">
    <source>
        <dbReference type="Proteomes" id="UP000253495"/>
    </source>
</evidence>
<protein>
    <recommendedName>
        <fullName evidence="4 5">Kynureninase</fullName>
        <ecNumber evidence="4 5">3.7.1.3</ecNumber>
    </recommendedName>
    <alternativeName>
        <fullName evidence="4">L-kynurenine hydrolase</fullName>
    </alternativeName>
</protein>
<dbReference type="Proteomes" id="UP000253495">
    <property type="component" value="Unassembled WGS sequence"/>
</dbReference>
<dbReference type="SUPFAM" id="SSF53383">
    <property type="entry name" value="PLP-dependent transferases"/>
    <property type="match status" value="1"/>
</dbReference>
<keyword evidence="2 4" id="KW-0378">Hydrolase</keyword>
<evidence type="ECO:0000256" key="1">
    <source>
        <dbReference type="ARBA" id="ARBA00022642"/>
    </source>
</evidence>
<dbReference type="UniPathway" id="UPA00334">
    <property type="reaction ID" value="UER00455"/>
</dbReference>
<feature type="binding site" evidence="4">
    <location>
        <position position="211"/>
    </location>
    <ligand>
        <name>pyridoxal 5'-phosphate</name>
        <dbReference type="ChEBI" id="CHEBI:597326"/>
    </ligand>
</feature>
<gene>
    <name evidence="4" type="primary">kynU</name>
    <name evidence="6" type="ORF">DFQ14_106199</name>
</gene>
<dbReference type="PIRSF" id="PIRSF038800">
    <property type="entry name" value="KYNU"/>
    <property type="match status" value="1"/>
</dbReference>
<feature type="binding site" evidence="4">
    <location>
        <position position="233"/>
    </location>
    <ligand>
        <name>pyridoxal 5'-phosphate</name>
        <dbReference type="ChEBI" id="CHEBI:597326"/>
    </ligand>
</feature>
<dbReference type="AlphaFoldDB" id="A0A368VPQ7"/>
<dbReference type="InterPro" id="IPR015421">
    <property type="entry name" value="PyrdxlP-dep_Trfase_major"/>
</dbReference>
<dbReference type="GO" id="GO:0019441">
    <property type="term" value="P:L-tryptophan catabolic process to kynurenine"/>
    <property type="evidence" value="ECO:0007669"/>
    <property type="project" value="TreeGrafter"/>
</dbReference>
<feature type="binding site" evidence="4">
    <location>
        <position position="208"/>
    </location>
    <ligand>
        <name>pyridoxal 5'-phosphate</name>
        <dbReference type="ChEBI" id="CHEBI:597326"/>
    </ligand>
</feature>
<dbReference type="HAMAP" id="MF_01970">
    <property type="entry name" value="Kynureninase"/>
    <property type="match status" value="1"/>
</dbReference>
<feature type="binding site" evidence="4">
    <location>
        <begin position="131"/>
        <end position="134"/>
    </location>
    <ligand>
        <name>pyridoxal 5'-phosphate</name>
        <dbReference type="ChEBI" id="CHEBI:597326"/>
    </ligand>
</feature>
<dbReference type="InterPro" id="IPR015422">
    <property type="entry name" value="PyrdxlP-dep_Trfase_small"/>
</dbReference>
<keyword evidence="1 4" id="KW-0662">Pyridine nucleotide biosynthesis</keyword>
<keyword evidence="3 4" id="KW-0663">Pyridoxal phosphate</keyword>
<comment type="cofactor">
    <cofactor evidence="4 5">
        <name>pyridoxal 5'-phosphate</name>
        <dbReference type="ChEBI" id="CHEBI:597326"/>
    </cofactor>
</comment>
<feature type="binding site" evidence="4">
    <location>
        <position position="103"/>
    </location>
    <ligand>
        <name>pyridoxal 5'-phosphate</name>
        <dbReference type="ChEBI" id="CHEBI:597326"/>
    </ligand>
</feature>
<comment type="function">
    <text evidence="4 5">Catalyzes the cleavage of L-kynurenine (L-Kyn) and L-3-hydroxykynurenine (L-3OHKyn) into anthranilic acid (AA) and 3-hydroxyanthranilic acid (3-OHAA), respectively.</text>
</comment>
<feature type="binding site" evidence="4">
    <location>
        <position position="262"/>
    </location>
    <ligand>
        <name>pyridoxal 5'-phosphate</name>
        <dbReference type="ChEBI" id="CHEBI:597326"/>
    </ligand>
</feature>
<feature type="binding site" evidence="4">
    <location>
        <position position="288"/>
    </location>
    <ligand>
        <name>pyridoxal 5'-phosphate</name>
        <dbReference type="ChEBI" id="CHEBI:597326"/>
    </ligand>
</feature>
<evidence type="ECO:0000256" key="3">
    <source>
        <dbReference type="ARBA" id="ARBA00022898"/>
    </source>
</evidence>
<dbReference type="OrthoDB" id="9812626at2"/>
<dbReference type="GO" id="GO:0030170">
    <property type="term" value="F:pyridoxal phosphate binding"/>
    <property type="evidence" value="ECO:0007669"/>
    <property type="project" value="UniProtKB-UniRule"/>
</dbReference>
<proteinExistence type="inferred from homology"/>
<feature type="binding site" evidence="4">
    <location>
        <position position="104"/>
    </location>
    <ligand>
        <name>pyridoxal 5'-phosphate</name>
        <dbReference type="ChEBI" id="CHEBI:597326"/>
    </ligand>
</feature>
<organism evidence="6 7">
    <name type="scientific">Halopolyspora algeriensis</name>
    <dbReference type="NCBI Taxonomy" id="1500506"/>
    <lineage>
        <taxon>Bacteria</taxon>
        <taxon>Bacillati</taxon>
        <taxon>Actinomycetota</taxon>
        <taxon>Actinomycetes</taxon>
        <taxon>Actinomycetes incertae sedis</taxon>
        <taxon>Halopolyspora</taxon>
    </lineage>
</organism>
<dbReference type="GO" id="GO:0005737">
    <property type="term" value="C:cytoplasm"/>
    <property type="evidence" value="ECO:0007669"/>
    <property type="project" value="InterPro"/>
</dbReference>
<name>A0A368VPQ7_9ACTN</name>
<dbReference type="UniPathway" id="UPA00253">
    <property type="reaction ID" value="UER00329"/>
</dbReference>
<dbReference type="InterPro" id="IPR010111">
    <property type="entry name" value="Kynureninase"/>
</dbReference>
<comment type="catalytic activity">
    <reaction evidence="4 5">
        <text>L-kynurenine + H2O = anthranilate + L-alanine + H(+)</text>
        <dbReference type="Rhea" id="RHEA:16813"/>
        <dbReference type="ChEBI" id="CHEBI:15377"/>
        <dbReference type="ChEBI" id="CHEBI:15378"/>
        <dbReference type="ChEBI" id="CHEBI:16567"/>
        <dbReference type="ChEBI" id="CHEBI:57959"/>
        <dbReference type="ChEBI" id="CHEBI:57972"/>
        <dbReference type="EC" id="3.7.1.3"/>
    </reaction>
</comment>
<keyword evidence="7" id="KW-1185">Reference proteome</keyword>
<dbReference type="PANTHER" id="PTHR14084:SF0">
    <property type="entry name" value="KYNURENINASE"/>
    <property type="match status" value="1"/>
</dbReference>
<comment type="pathway">
    <text evidence="4 5">Amino-acid degradation; L-kynurenine degradation; L-alanine and anthranilate from L-kynurenine: step 1/1.</text>
</comment>
<comment type="pathway">
    <text evidence="4 5">Cofactor biosynthesis; NAD(+) biosynthesis; quinolinate from L-kynurenine: step 2/3.</text>
</comment>
<dbReference type="EC" id="3.7.1.3" evidence="4 5"/>
<dbReference type="EMBL" id="QPJC01000006">
    <property type="protein sequence ID" value="RCW43719.1"/>
    <property type="molecule type" value="Genomic_DNA"/>
</dbReference>
<sequence length="409" mass="44123">MSGSSSLAQARALDAEDELADYRGRFLPSGDEELTAYLDGNSLGRPPRATLDRITEFVRQEWGSRLIRGWSEGWLDLPERVGDRLGEVAVGAAAGQVVIGDSTTVCLYKLIRAAASARPERREIVTDDGNFPTDRYVVEGIAEELGMVVRWLETDPLTGVTARQVSDALGPETAVVTLSHIDYRSAAIVDMGEITRVTHAAGALIVWDLCHSVGCLPVELDELGADFAVGCTYKYLNAGPGAPAFMYARSDHHGLRQPVQGWLGRHDPFEMGPGYEPAAGIRRFVSGTPPILGLLGVSEGVELVAEAGIDRIRSKAVALTELAVTLTDEWLTPHGLRLASPRDPALRGAHITVTRPDAARLVDRIIAAGVLVDHRSPDGIRLGLSPLTTGFEELWRAMDTIRQLAAEPL</sequence>
<dbReference type="Gene3D" id="3.90.1150.10">
    <property type="entry name" value="Aspartate Aminotransferase, domain 1"/>
    <property type="match status" value="1"/>
</dbReference>
<comment type="caution">
    <text evidence="4">Lacks conserved residue(s) required for the propagation of feature annotation.</text>
</comment>
<dbReference type="GO" id="GO:0030429">
    <property type="term" value="F:kynureninase activity"/>
    <property type="evidence" value="ECO:0007669"/>
    <property type="project" value="UniProtKB-UniRule"/>
</dbReference>
<evidence type="ECO:0000256" key="4">
    <source>
        <dbReference type="HAMAP-Rule" id="MF_01970"/>
    </source>
</evidence>
<dbReference type="RefSeq" id="WP_114453272.1">
    <property type="nucleotide sequence ID" value="NZ_QPJC01000006.1"/>
</dbReference>
<dbReference type="InterPro" id="IPR015424">
    <property type="entry name" value="PyrdxlP-dep_Trfase"/>
</dbReference>
<dbReference type="Pfam" id="PF22580">
    <property type="entry name" value="KYNU_C"/>
    <property type="match status" value="1"/>
</dbReference>
<evidence type="ECO:0000256" key="2">
    <source>
        <dbReference type="ARBA" id="ARBA00022801"/>
    </source>
</evidence>
<dbReference type="Gene3D" id="3.40.640.10">
    <property type="entry name" value="Type I PLP-dependent aspartate aminotransferase-like (Major domain)"/>
    <property type="match status" value="1"/>
</dbReference>
<comment type="caution">
    <text evidence="6">The sequence shown here is derived from an EMBL/GenBank/DDBJ whole genome shotgun (WGS) entry which is preliminary data.</text>
</comment>
<evidence type="ECO:0000313" key="6">
    <source>
        <dbReference type="EMBL" id="RCW43719.1"/>
    </source>
</evidence>
<comment type="subunit">
    <text evidence="4 5">Homodimer.</text>
</comment>
<comment type="similarity">
    <text evidence="4 5">Belongs to the kynureninase family.</text>
</comment>